<dbReference type="KEGG" id="lvs:LOKVESSMR4R_01893"/>
<dbReference type="PANTHER" id="PTHR30625">
    <property type="entry name" value="PROTEIN TOLQ"/>
    <property type="match status" value="1"/>
</dbReference>
<proteinExistence type="inferred from homology"/>
<evidence type="ECO:0000256" key="5">
    <source>
        <dbReference type="ARBA" id="ARBA00022927"/>
    </source>
</evidence>
<evidence type="ECO:0000313" key="11">
    <source>
        <dbReference type="EMBL" id="ARU01206.1"/>
    </source>
</evidence>
<keyword evidence="12" id="KW-1185">Reference proteome</keyword>
<dbReference type="InterPro" id="IPR002898">
    <property type="entry name" value="MotA_ExbB_proton_chnl"/>
</dbReference>
<dbReference type="InterPro" id="IPR050790">
    <property type="entry name" value="ExbB/TolQ_transport"/>
</dbReference>
<dbReference type="Pfam" id="PF01618">
    <property type="entry name" value="MotA_ExbB"/>
    <property type="match status" value="1"/>
</dbReference>
<feature type="transmembrane region" description="Helical" evidence="9">
    <location>
        <begin position="157"/>
        <end position="181"/>
    </location>
</feature>
<keyword evidence="7 9" id="KW-0472">Membrane</keyword>
<comment type="subcellular location">
    <subcellularLocation>
        <location evidence="1">Cell membrane</location>
        <topology evidence="1">Multi-pass membrane protein</topology>
    </subcellularLocation>
    <subcellularLocation>
        <location evidence="8">Membrane</location>
        <topology evidence="8">Multi-pass membrane protein</topology>
    </subcellularLocation>
</comment>
<keyword evidence="6 9" id="KW-1133">Transmembrane helix</keyword>
<evidence type="ECO:0000256" key="1">
    <source>
        <dbReference type="ARBA" id="ARBA00004651"/>
    </source>
</evidence>
<dbReference type="STRING" id="1122181.GCA_000382265_01756"/>
<dbReference type="GO" id="GO:0005886">
    <property type="term" value="C:plasma membrane"/>
    <property type="evidence" value="ECO:0007669"/>
    <property type="project" value="UniProtKB-SubCell"/>
</dbReference>
<dbReference type="Proteomes" id="UP000195273">
    <property type="component" value="Chromosome"/>
</dbReference>
<protein>
    <submittedName>
        <fullName evidence="11">Colicin uptake protein TolQ</fullName>
    </submittedName>
</protein>
<dbReference type="OrthoDB" id="4045at2"/>
<keyword evidence="5 8" id="KW-0653">Protein transport</keyword>
<feature type="transmembrane region" description="Helical" evidence="9">
    <location>
        <begin position="114"/>
        <end position="137"/>
    </location>
</feature>
<reference evidence="11 12" key="1">
    <citation type="submission" date="2017-05" db="EMBL/GenBank/DDBJ databases">
        <title>Genome Sequence of Loktanella vestfoldensis Strain SMR4r Isolated from a Culture of the Diatom Skeletonema marinoi.</title>
        <authorList>
            <person name="Topel M."/>
            <person name="Pinder M.I.M."/>
            <person name="Johansson O.N."/>
            <person name="Kourtchenko O."/>
            <person name="Godhe A."/>
            <person name="Clarke A.K."/>
        </authorList>
    </citation>
    <scope>NUCLEOTIDE SEQUENCE [LARGE SCALE GENOMIC DNA]</scope>
    <source>
        <strain evidence="11 12">SMR4r</strain>
    </source>
</reference>
<evidence type="ECO:0000256" key="6">
    <source>
        <dbReference type="ARBA" id="ARBA00022989"/>
    </source>
</evidence>
<feature type="domain" description="MotA/TolQ/ExbB proton channel" evidence="10">
    <location>
        <begin position="90"/>
        <end position="190"/>
    </location>
</feature>
<evidence type="ECO:0000256" key="9">
    <source>
        <dbReference type="SAM" id="Phobius"/>
    </source>
</evidence>
<dbReference type="EMBL" id="CP021431">
    <property type="protein sequence ID" value="ARU01206.1"/>
    <property type="molecule type" value="Genomic_DNA"/>
</dbReference>
<accession>A0A1Y0EC71</accession>
<keyword evidence="4 9" id="KW-0812">Transmembrane</keyword>
<evidence type="ECO:0000256" key="3">
    <source>
        <dbReference type="ARBA" id="ARBA00022475"/>
    </source>
</evidence>
<evidence type="ECO:0000313" key="12">
    <source>
        <dbReference type="Proteomes" id="UP000195273"/>
    </source>
</evidence>
<evidence type="ECO:0000256" key="7">
    <source>
        <dbReference type="ARBA" id="ARBA00023136"/>
    </source>
</evidence>
<dbReference type="PANTHER" id="PTHR30625:SF15">
    <property type="entry name" value="BIOPOLYMER TRANSPORT PROTEIN EXBB"/>
    <property type="match status" value="1"/>
</dbReference>
<dbReference type="AlphaFoldDB" id="A0A1Y0EC71"/>
<evidence type="ECO:0000256" key="2">
    <source>
        <dbReference type="ARBA" id="ARBA00022448"/>
    </source>
</evidence>
<evidence type="ECO:0000256" key="8">
    <source>
        <dbReference type="RuleBase" id="RU004057"/>
    </source>
</evidence>
<keyword evidence="3" id="KW-1003">Cell membrane</keyword>
<evidence type="ECO:0000259" key="10">
    <source>
        <dbReference type="Pfam" id="PF01618"/>
    </source>
</evidence>
<evidence type="ECO:0000256" key="4">
    <source>
        <dbReference type="ARBA" id="ARBA00022692"/>
    </source>
</evidence>
<feature type="transmembrane region" description="Helical" evidence="9">
    <location>
        <begin position="20"/>
        <end position="41"/>
    </location>
</feature>
<name>A0A1Y0EC71_9RHOB</name>
<dbReference type="GO" id="GO:0017038">
    <property type="term" value="P:protein import"/>
    <property type="evidence" value="ECO:0007669"/>
    <property type="project" value="TreeGrafter"/>
</dbReference>
<comment type="similarity">
    <text evidence="8">Belongs to the exbB/tolQ family.</text>
</comment>
<gene>
    <name evidence="11" type="ORF">LOKVESSMR4R_01893</name>
</gene>
<dbReference type="RefSeq" id="WP_087207827.1">
    <property type="nucleotide sequence ID" value="NZ_CP021431.1"/>
</dbReference>
<sequence length="207" mass="21510">MIHLLQARDALVAFIDLGGWVVALLIGLSVLSGAVVLWKLAQFYAAGVGRHAPLLAALAASDAGQQARALALAEAAQSHLGPVLALALEARDARDRLYALAETRLARLEGGFRLLDAVAQTAPLLGLFGTVLGMIAAFRAMQEAGQSVDPSVLAGGIWVALMTTAAGLAVAMPLTAILSWFEGRMAHERRIAETLIEGALHPGLAHG</sequence>
<keyword evidence="2 8" id="KW-0813">Transport</keyword>
<organism evidence="11 12">
    <name type="scientific">Yoonia vestfoldensis</name>
    <dbReference type="NCBI Taxonomy" id="245188"/>
    <lineage>
        <taxon>Bacteria</taxon>
        <taxon>Pseudomonadati</taxon>
        <taxon>Pseudomonadota</taxon>
        <taxon>Alphaproteobacteria</taxon>
        <taxon>Rhodobacterales</taxon>
        <taxon>Paracoccaceae</taxon>
        <taxon>Yoonia</taxon>
    </lineage>
</organism>